<evidence type="ECO:0000313" key="2">
    <source>
        <dbReference type="Proteomes" id="UP000238071"/>
    </source>
</evidence>
<name>A0A2S6GLE1_9GAMM</name>
<gene>
    <name evidence="1" type="ORF">B0F88_1188</name>
</gene>
<reference evidence="1 2" key="1">
    <citation type="submission" date="2018-02" db="EMBL/GenBank/DDBJ databases">
        <title>Subsurface microbial communities from deep shales in Ohio and West Virginia, USA.</title>
        <authorList>
            <person name="Wrighton K."/>
        </authorList>
    </citation>
    <scope>NUCLEOTIDE SEQUENCE [LARGE SCALE GENOMIC DNA]</scope>
    <source>
        <strain evidence="1 2">OWC-G53F</strain>
    </source>
</reference>
<comment type="caution">
    <text evidence="1">The sequence shown here is derived from an EMBL/GenBank/DDBJ whole genome shotgun (WGS) entry which is preliminary data.</text>
</comment>
<evidence type="ECO:0000313" key="1">
    <source>
        <dbReference type="EMBL" id="PPK65976.1"/>
    </source>
</evidence>
<accession>A0A2S6GLE1</accession>
<protein>
    <submittedName>
        <fullName evidence="1">Uncharacterized protein</fullName>
    </submittedName>
</protein>
<dbReference type="Proteomes" id="UP000238071">
    <property type="component" value="Unassembled WGS sequence"/>
</dbReference>
<dbReference type="RefSeq" id="WP_104425084.1">
    <property type="nucleotide sequence ID" value="NZ_PTIY01000018.1"/>
</dbReference>
<sequence length="186" mass="21058">MSWKFAGIIFKKNYKTAYPELLKQLDVKYSQSAEGFTFADAISRENQATALGQVNGNTLLLHHFLPYDCSYEPGAEGRLDELLMPLSIGSDIMNYIVDGVSGTYCFSLFSDGKRIRRWAAEPGKVWCNEGNPVEHEISSVFKNDSFPDIFSMTEDEARLFAVWEAFAGIPFQKLVQDDAPLFHFFL</sequence>
<dbReference type="EMBL" id="PTIY01000018">
    <property type="protein sequence ID" value="PPK65976.1"/>
    <property type="molecule type" value="Genomic_DNA"/>
</dbReference>
<keyword evidence="2" id="KW-1185">Reference proteome</keyword>
<dbReference type="AlphaFoldDB" id="A0A2S6GLE1"/>
<organism evidence="1 2">
    <name type="scientific">Methylobacter tundripaludum</name>
    <dbReference type="NCBI Taxonomy" id="173365"/>
    <lineage>
        <taxon>Bacteria</taxon>
        <taxon>Pseudomonadati</taxon>
        <taxon>Pseudomonadota</taxon>
        <taxon>Gammaproteobacteria</taxon>
        <taxon>Methylococcales</taxon>
        <taxon>Methylococcaceae</taxon>
        <taxon>Methylobacter</taxon>
    </lineage>
</organism>
<proteinExistence type="predicted"/>